<protein>
    <recommendedName>
        <fullName evidence="2">Capsule synthesis protein CapA domain-containing protein</fullName>
    </recommendedName>
</protein>
<proteinExistence type="inferred from homology"/>
<dbReference type="CDD" id="cd07381">
    <property type="entry name" value="MPP_CapA"/>
    <property type="match status" value="1"/>
</dbReference>
<comment type="caution">
    <text evidence="3">The sequence shown here is derived from an EMBL/GenBank/DDBJ whole genome shotgun (WGS) entry which is preliminary data.</text>
</comment>
<dbReference type="Proteomes" id="UP000231069">
    <property type="component" value="Unassembled WGS sequence"/>
</dbReference>
<feature type="domain" description="Capsule synthesis protein CapA" evidence="2">
    <location>
        <begin position="60"/>
        <end position="284"/>
    </location>
</feature>
<dbReference type="SMART" id="SM00854">
    <property type="entry name" value="PGA_cap"/>
    <property type="match status" value="1"/>
</dbReference>
<evidence type="ECO:0000256" key="1">
    <source>
        <dbReference type="ARBA" id="ARBA00005662"/>
    </source>
</evidence>
<evidence type="ECO:0000259" key="2">
    <source>
        <dbReference type="SMART" id="SM00854"/>
    </source>
</evidence>
<comment type="similarity">
    <text evidence="1">Belongs to the CapA family.</text>
</comment>
<dbReference type="AlphaFoldDB" id="A0A2M7RR36"/>
<dbReference type="Pfam" id="PF09587">
    <property type="entry name" value="PGA_cap"/>
    <property type="match status" value="1"/>
</dbReference>
<organism evidence="3 4">
    <name type="scientific">Candidatus Gottesmanbacteria bacterium CG_4_10_14_0_8_um_filter_37_24</name>
    <dbReference type="NCBI Taxonomy" id="1974574"/>
    <lineage>
        <taxon>Bacteria</taxon>
        <taxon>Candidatus Gottesmaniibacteriota</taxon>
    </lineage>
</organism>
<dbReference type="InterPro" id="IPR052169">
    <property type="entry name" value="CW_Biosynth-Accessory"/>
</dbReference>
<sequence length="349" mass="39717">PIILDRVSVDLGPWSGYHVLAQYLNKEKSENTPRMNLTLNQIFTSSHEWTATLSAEKSSIIIATGDVIPARSVNFMSWKNRNFMWPFEKISDTLKNADITLINLESPLIDNCPLTNSGMIFCGDKKHIEGLVFSGVDVANLANNHMTNQGYEGIISTRDLLNSRGIETIGLNNIAVKKIRDIRFAFLAYEDVEKTNVSISLAEDDKLSEEIKRSKTISDVIIVSFHWGIEYTTQPSERQRHLAHLAIDEGADFVIGNHPHWIQPVEIYKNKLITYAHGNLVFDQMWSEKTKLGIVGKYIFYEDKLIDVEFLPLKIINFGQPYFLEGEEKNKIIEDLNKESLILNSKNTN</sequence>
<reference evidence="4" key="1">
    <citation type="submission" date="2017-09" db="EMBL/GenBank/DDBJ databases">
        <title>Depth-based differentiation of microbial function through sediment-hosted aquifers and enrichment of novel symbionts in the deep terrestrial subsurface.</title>
        <authorList>
            <person name="Probst A.J."/>
            <person name="Ladd B."/>
            <person name="Jarett J.K."/>
            <person name="Geller-Mcgrath D.E."/>
            <person name="Sieber C.M.K."/>
            <person name="Emerson J.B."/>
            <person name="Anantharaman K."/>
            <person name="Thomas B.C."/>
            <person name="Malmstrom R."/>
            <person name="Stieglmeier M."/>
            <person name="Klingl A."/>
            <person name="Woyke T."/>
            <person name="Ryan C.M."/>
            <person name="Banfield J.F."/>
        </authorList>
    </citation>
    <scope>NUCLEOTIDE SEQUENCE [LARGE SCALE GENOMIC DNA]</scope>
</reference>
<name>A0A2M7RR36_9BACT</name>
<accession>A0A2M7RR36</accession>
<dbReference type="InterPro" id="IPR019079">
    <property type="entry name" value="Capsule_synth_CapA"/>
</dbReference>
<dbReference type="Gene3D" id="3.60.21.10">
    <property type="match status" value="1"/>
</dbReference>
<dbReference type="PANTHER" id="PTHR33393:SF12">
    <property type="entry name" value="CAPSULE BIOSYNTHESIS PROTEIN CAPA"/>
    <property type="match status" value="1"/>
</dbReference>
<evidence type="ECO:0000313" key="4">
    <source>
        <dbReference type="Proteomes" id="UP000231069"/>
    </source>
</evidence>
<feature type="non-terminal residue" evidence="3">
    <location>
        <position position="1"/>
    </location>
</feature>
<dbReference type="PANTHER" id="PTHR33393">
    <property type="entry name" value="POLYGLUTAMINE SYNTHESIS ACCESSORY PROTEIN RV0574C-RELATED"/>
    <property type="match status" value="1"/>
</dbReference>
<evidence type="ECO:0000313" key="3">
    <source>
        <dbReference type="EMBL" id="PIZ02766.1"/>
    </source>
</evidence>
<dbReference type="SUPFAM" id="SSF56300">
    <property type="entry name" value="Metallo-dependent phosphatases"/>
    <property type="match status" value="1"/>
</dbReference>
<dbReference type="EMBL" id="PFMK01000050">
    <property type="protein sequence ID" value="PIZ02766.1"/>
    <property type="molecule type" value="Genomic_DNA"/>
</dbReference>
<dbReference type="InterPro" id="IPR029052">
    <property type="entry name" value="Metallo-depent_PP-like"/>
</dbReference>
<gene>
    <name evidence="3" type="ORF">COY59_02965</name>
</gene>